<organism evidence="4 5">
    <name type="scientific">Catenulispora yoronensis</name>
    <dbReference type="NCBI Taxonomy" id="450799"/>
    <lineage>
        <taxon>Bacteria</taxon>
        <taxon>Bacillati</taxon>
        <taxon>Actinomycetota</taxon>
        <taxon>Actinomycetes</taxon>
        <taxon>Catenulisporales</taxon>
        <taxon>Catenulisporaceae</taxon>
        <taxon>Catenulispora</taxon>
    </lineage>
</organism>
<keyword evidence="2" id="KW-0472">Membrane</keyword>
<evidence type="ECO:0000256" key="2">
    <source>
        <dbReference type="SAM" id="Phobius"/>
    </source>
</evidence>
<dbReference type="Pfam" id="PF18915">
    <property type="entry name" value="DUF5667"/>
    <property type="match status" value="1"/>
</dbReference>
<feature type="compositionally biased region" description="Low complexity" evidence="1">
    <location>
        <begin position="322"/>
        <end position="351"/>
    </location>
</feature>
<feature type="compositionally biased region" description="Low complexity" evidence="1">
    <location>
        <begin position="381"/>
        <end position="395"/>
    </location>
</feature>
<feature type="region of interest" description="Disordered" evidence="1">
    <location>
        <begin position="277"/>
        <end position="406"/>
    </location>
</feature>
<keyword evidence="5" id="KW-1185">Reference proteome</keyword>
<dbReference type="InterPro" id="IPR043725">
    <property type="entry name" value="DUF5667"/>
</dbReference>
<evidence type="ECO:0000259" key="3">
    <source>
        <dbReference type="Pfam" id="PF18915"/>
    </source>
</evidence>
<feature type="compositionally biased region" description="Pro residues" evidence="1">
    <location>
        <begin position="396"/>
        <end position="406"/>
    </location>
</feature>
<name>A0ABP5FVS8_9ACTN</name>
<feature type="compositionally biased region" description="Polar residues" evidence="1">
    <location>
        <begin position="359"/>
        <end position="370"/>
    </location>
</feature>
<dbReference type="Proteomes" id="UP001500751">
    <property type="component" value="Unassembled WGS sequence"/>
</dbReference>
<proteinExistence type="predicted"/>
<evidence type="ECO:0000313" key="4">
    <source>
        <dbReference type="EMBL" id="GAA2035054.1"/>
    </source>
</evidence>
<dbReference type="RefSeq" id="WP_344667112.1">
    <property type="nucleotide sequence ID" value="NZ_BAAAQN010000021.1"/>
</dbReference>
<feature type="domain" description="DUF5667" evidence="3">
    <location>
        <begin position="134"/>
        <end position="209"/>
    </location>
</feature>
<feature type="compositionally biased region" description="Polar residues" evidence="1">
    <location>
        <begin position="281"/>
        <end position="294"/>
    </location>
</feature>
<protein>
    <submittedName>
        <fullName evidence="4">DUF5667 domain-containing protein</fullName>
    </submittedName>
</protein>
<comment type="caution">
    <text evidence="4">The sequence shown here is derived from an EMBL/GenBank/DDBJ whole genome shotgun (WGS) entry which is preliminary data.</text>
</comment>
<keyword evidence="2" id="KW-0812">Transmembrane</keyword>
<keyword evidence="2" id="KW-1133">Transmembrane helix</keyword>
<reference evidence="5" key="1">
    <citation type="journal article" date="2019" name="Int. J. Syst. Evol. Microbiol.">
        <title>The Global Catalogue of Microorganisms (GCM) 10K type strain sequencing project: providing services to taxonomists for standard genome sequencing and annotation.</title>
        <authorList>
            <consortium name="The Broad Institute Genomics Platform"/>
            <consortium name="The Broad Institute Genome Sequencing Center for Infectious Disease"/>
            <person name="Wu L."/>
            <person name="Ma J."/>
        </authorList>
    </citation>
    <scope>NUCLEOTIDE SEQUENCE [LARGE SCALE GENOMIC DNA]</scope>
    <source>
        <strain evidence="5">JCM 16014</strain>
    </source>
</reference>
<evidence type="ECO:0000313" key="5">
    <source>
        <dbReference type="Proteomes" id="UP001500751"/>
    </source>
</evidence>
<gene>
    <name evidence="4" type="ORF">GCM10009839_39640</name>
</gene>
<sequence length="406" mass="41641">MAAGFGERQRAEQFARLLDGLDGPQDGGAGVATLVPPQAADPETALMLRVVASVIDEGRFRGPVVRPEFKEQLGARLHREFLVLFDADTPGTGPGGDVLVRGRSPWRRRLIGGGVAVGVLSGGIGGVAWAASSALPGDPLYGVKRSLENMRVSVSGSDLERGEQYLGQAKTRLAEVHKLQGRHDSNVDGSDTSKLIDETMDNLYKDVDSAGGLLAPLAEAGDAEALANLQNFLTAYQPQVVDLETLLAPDSQDKARRLAALMDSLGARMAAAHANLDKQRAATQHPTTGSSSSARHPDQAGPPTTPAPTGTSSSRAPDGQRPPTAGAPTGAASDEQPTGTTPGTPSSDPSSALHVQVPLGSSGTTVTLPSLISGLPPIGITLGDTAPATGPTTPGSTPPNTDPNPN</sequence>
<accession>A0ABP5FVS8</accession>
<dbReference type="EMBL" id="BAAAQN010000021">
    <property type="protein sequence ID" value="GAA2035054.1"/>
    <property type="molecule type" value="Genomic_DNA"/>
</dbReference>
<evidence type="ECO:0000256" key="1">
    <source>
        <dbReference type="SAM" id="MobiDB-lite"/>
    </source>
</evidence>
<feature type="transmembrane region" description="Helical" evidence="2">
    <location>
        <begin position="110"/>
        <end position="131"/>
    </location>
</feature>